<name>A0ACB8TUR2_9APHY</name>
<organism evidence="1 2">
    <name type="scientific">Irpex rosettiformis</name>
    <dbReference type="NCBI Taxonomy" id="378272"/>
    <lineage>
        <taxon>Eukaryota</taxon>
        <taxon>Fungi</taxon>
        <taxon>Dikarya</taxon>
        <taxon>Basidiomycota</taxon>
        <taxon>Agaricomycotina</taxon>
        <taxon>Agaricomycetes</taxon>
        <taxon>Polyporales</taxon>
        <taxon>Irpicaceae</taxon>
        <taxon>Irpex</taxon>
    </lineage>
</organism>
<keyword evidence="2" id="KW-1185">Reference proteome</keyword>
<gene>
    <name evidence="1" type="ORF">BDY19DRAFT_965258</name>
</gene>
<accession>A0ACB8TUR2</accession>
<sequence>MCVGNVTIVAWVMVLIRKRYFVQHLESIKKRERAQHMIRSRLGRWVRFPALSSSTTPNSIDEENIEITVKQPSIIHSLPEHPHHARFDPSEGIGAALVGGGSAGISLGIALRALPQDDGASQSNVPSPIMIHTDEPQTRISVESNRSSAASFDFVQSHEGQEGIVAGANDFTSSPQSGVIQLPMSPQSERHPMFSPVPAIPPALRHRRGVPVPRRQTVIVPPVLEPHNGTALGQRGKDQGLGGFPGPIKLLKKITRYYTPRIYRSIERIFTEHRKDGIRKNSFKWLGDDFQNLIINRNSDFDTEELDDDELERLGGLEYRALDFLSWLVILYFIGVQLISIVLIAPWLSSTRAYDSVFEAQPRKVNKSWFVAFQVIGSYTGGGMSLVDAGMVPFQRAYLMIFSMIFAILAGNHGLPIFLRLIIWICTKFVEDDSPNDRMLHFLLDHPRRCFIYLFPSHVTWFLAATLAFFTIIEWVSFIVLDIGLSVTESLSAGVRVVAGFFQSFAIRASGFGIVSLSSLAPAFQFLCVIMMYIAVYPVSMSIRSTNVYEERSLGVFEVGEENEDEEPTLNESTPRRQRVFQYFGWHLRRQVAYDIWWLVSGIFLICIIERTKIMDDDNAPWFNLFRILFELVSAFGGIGLTLGIPTENFAFSGAFGPLSKLVVIVIMVRGRHRGLPVAVDRAILLPQDVVPAKRDGDATGTTNAANGDASLDGSILRNSTTKETQEKHDFRNSEKGQ</sequence>
<proteinExistence type="predicted"/>
<protein>
    <submittedName>
        <fullName evidence="1">Cation transport protein-domain-containing protein</fullName>
    </submittedName>
</protein>
<evidence type="ECO:0000313" key="2">
    <source>
        <dbReference type="Proteomes" id="UP001055072"/>
    </source>
</evidence>
<dbReference type="Proteomes" id="UP001055072">
    <property type="component" value="Unassembled WGS sequence"/>
</dbReference>
<dbReference type="EMBL" id="MU274929">
    <property type="protein sequence ID" value="KAI0085711.1"/>
    <property type="molecule type" value="Genomic_DNA"/>
</dbReference>
<comment type="caution">
    <text evidence="1">The sequence shown here is derived from an EMBL/GenBank/DDBJ whole genome shotgun (WGS) entry which is preliminary data.</text>
</comment>
<evidence type="ECO:0000313" key="1">
    <source>
        <dbReference type="EMBL" id="KAI0085711.1"/>
    </source>
</evidence>
<reference evidence="1" key="1">
    <citation type="journal article" date="2021" name="Environ. Microbiol.">
        <title>Gene family expansions and transcriptome signatures uncover fungal adaptations to wood decay.</title>
        <authorList>
            <person name="Hage H."/>
            <person name="Miyauchi S."/>
            <person name="Viragh M."/>
            <person name="Drula E."/>
            <person name="Min B."/>
            <person name="Chaduli D."/>
            <person name="Navarro D."/>
            <person name="Favel A."/>
            <person name="Norest M."/>
            <person name="Lesage-Meessen L."/>
            <person name="Balint B."/>
            <person name="Merenyi Z."/>
            <person name="de Eugenio L."/>
            <person name="Morin E."/>
            <person name="Martinez A.T."/>
            <person name="Baldrian P."/>
            <person name="Stursova M."/>
            <person name="Martinez M.J."/>
            <person name="Novotny C."/>
            <person name="Magnuson J.K."/>
            <person name="Spatafora J.W."/>
            <person name="Maurice S."/>
            <person name="Pangilinan J."/>
            <person name="Andreopoulos W."/>
            <person name="LaButti K."/>
            <person name="Hundley H."/>
            <person name="Na H."/>
            <person name="Kuo A."/>
            <person name="Barry K."/>
            <person name="Lipzen A."/>
            <person name="Henrissat B."/>
            <person name="Riley R."/>
            <person name="Ahrendt S."/>
            <person name="Nagy L.G."/>
            <person name="Grigoriev I.V."/>
            <person name="Martin F."/>
            <person name="Rosso M.N."/>
        </authorList>
    </citation>
    <scope>NUCLEOTIDE SEQUENCE</scope>
    <source>
        <strain evidence="1">CBS 384.51</strain>
    </source>
</reference>